<protein>
    <submittedName>
        <fullName evidence="1">Uncharacterized protein</fullName>
    </submittedName>
</protein>
<evidence type="ECO:0000313" key="1">
    <source>
        <dbReference type="EMBL" id="CAG5114851.1"/>
    </source>
</evidence>
<dbReference type="AlphaFoldDB" id="A0A8S3YH81"/>
<dbReference type="Proteomes" id="UP000678393">
    <property type="component" value="Unassembled WGS sequence"/>
</dbReference>
<reference evidence="1" key="1">
    <citation type="submission" date="2021-04" db="EMBL/GenBank/DDBJ databases">
        <authorList>
            <consortium name="Molecular Ecology Group"/>
        </authorList>
    </citation>
    <scope>NUCLEOTIDE SEQUENCE</scope>
</reference>
<dbReference type="OrthoDB" id="6158071at2759"/>
<gene>
    <name evidence="1" type="ORF">CUNI_LOCUS409</name>
</gene>
<evidence type="ECO:0000313" key="2">
    <source>
        <dbReference type="Proteomes" id="UP000678393"/>
    </source>
</evidence>
<feature type="non-terminal residue" evidence="1">
    <location>
        <position position="1"/>
    </location>
</feature>
<feature type="non-terminal residue" evidence="1">
    <location>
        <position position="59"/>
    </location>
</feature>
<name>A0A8S3YH81_9EUPU</name>
<proteinExistence type="predicted"/>
<sequence>LKLTFGMNTVRILRICPYLTKNLVNNRTLDMHCNLTEIIDELYLDGKSAGYICSVYVSG</sequence>
<organism evidence="1 2">
    <name type="scientific">Candidula unifasciata</name>
    <dbReference type="NCBI Taxonomy" id="100452"/>
    <lineage>
        <taxon>Eukaryota</taxon>
        <taxon>Metazoa</taxon>
        <taxon>Spiralia</taxon>
        <taxon>Lophotrochozoa</taxon>
        <taxon>Mollusca</taxon>
        <taxon>Gastropoda</taxon>
        <taxon>Heterobranchia</taxon>
        <taxon>Euthyneura</taxon>
        <taxon>Panpulmonata</taxon>
        <taxon>Eupulmonata</taxon>
        <taxon>Stylommatophora</taxon>
        <taxon>Helicina</taxon>
        <taxon>Helicoidea</taxon>
        <taxon>Geomitridae</taxon>
        <taxon>Candidula</taxon>
    </lineage>
</organism>
<dbReference type="EMBL" id="CAJHNH020000046">
    <property type="protein sequence ID" value="CAG5114851.1"/>
    <property type="molecule type" value="Genomic_DNA"/>
</dbReference>
<accession>A0A8S3YH81</accession>
<comment type="caution">
    <text evidence="1">The sequence shown here is derived from an EMBL/GenBank/DDBJ whole genome shotgun (WGS) entry which is preliminary data.</text>
</comment>
<keyword evidence="2" id="KW-1185">Reference proteome</keyword>